<keyword evidence="2" id="KW-1185">Reference proteome</keyword>
<comment type="caution">
    <text evidence="1">The sequence shown here is derived from an EMBL/GenBank/DDBJ whole genome shotgun (WGS) entry which is preliminary data.</text>
</comment>
<dbReference type="AlphaFoldDB" id="A0A8E1ZV98"/>
<dbReference type="EMBL" id="JACCCY010000002">
    <property type="protein sequence ID" value="NYI49112.1"/>
    <property type="molecule type" value="Genomic_DNA"/>
</dbReference>
<protein>
    <submittedName>
        <fullName evidence="1">Uncharacterized protein</fullName>
    </submittedName>
</protein>
<evidence type="ECO:0000313" key="2">
    <source>
        <dbReference type="Proteomes" id="UP000574332"/>
    </source>
</evidence>
<gene>
    <name evidence="1" type="ORF">F5613_001190</name>
</gene>
<reference evidence="1 2" key="1">
    <citation type="submission" date="2020-07" db="EMBL/GenBank/DDBJ databases">
        <title>Genomic Encyclopedia of Type Strains, Phase IV (KMG-IV): sequencing the most valuable type-strain genomes for metagenomic binning, comparative biology and taxonomic classification.</title>
        <authorList>
            <person name="Goeker M."/>
        </authorList>
    </citation>
    <scope>NUCLEOTIDE SEQUENCE [LARGE SCALE GENOMIC DNA]</scope>
    <source>
        <strain evidence="1 2">DSM 23697</strain>
    </source>
</reference>
<proteinExistence type="predicted"/>
<name>A0A8E1ZV98_9PORP</name>
<dbReference type="Proteomes" id="UP000574332">
    <property type="component" value="Unassembled WGS sequence"/>
</dbReference>
<organism evidence="1 2">
    <name type="scientific">Macellibacteroides fermentans</name>
    <dbReference type="NCBI Taxonomy" id="879969"/>
    <lineage>
        <taxon>Bacteria</taxon>
        <taxon>Pseudomonadati</taxon>
        <taxon>Bacteroidota</taxon>
        <taxon>Bacteroidia</taxon>
        <taxon>Bacteroidales</taxon>
        <taxon>Porphyromonadaceae</taxon>
        <taxon>Macellibacteroides</taxon>
    </lineage>
</organism>
<sequence>MKFTAAGLSGIYTRFPFNPPREYGYGTLRYKDGKYLRIDKANHIN</sequence>
<evidence type="ECO:0000313" key="1">
    <source>
        <dbReference type="EMBL" id="NYI49112.1"/>
    </source>
</evidence>
<accession>A0A8E1ZV98</accession>